<reference evidence="2" key="1">
    <citation type="submission" date="2015-08" db="EMBL/GenBank/DDBJ databases">
        <title>Fjat-10028 dsm 16317.</title>
        <authorList>
            <person name="Liu B."/>
            <person name="Wang J."/>
            <person name="Zhu Y."/>
            <person name="Liu G."/>
            <person name="Chen Q."/>
            <person name="Chen Z."/>
            <person name="Lan J."/>
            <person name="Che J."/>
            <person name="Ge C."/>
            <person name="Shi H."/>
            <person name="Pan Z."/>
            <person name="Liu X."/>
        </authorList>
    </citation>
    <scope>NUCLEOTIDE SEQUENCE [LARGE SCALE GENOMIC DNA]</scope>
    <source>
        <strain evidence="2">DSM 16317</strain>
    </source>
</reference>
<sequence length="103" mass="11981">MKCNCNSQISNNLIVEADFTDPIWCGKCRANFEIEEFDLSINLLDSFSSWSENYGEWIDWDTDKRLPNADELISKFNKEGLRLTEQLRDELGESYTITFSPSK</sequence>
<dbReference type="RefSeq" id="WP_053416871.1">
    <property type="nucleotide sequence ID" value="NZ_LILB01000005.1"/>
</dbReference>
<evidence type="ECO:0000313" key="1">
    <source>
        <dbReference type="EMBL" id="KOO48689.1"/>
    </source>
</evidence>
<keyword evidence="2" id="KW-1185">Reference proteome</keyword>
<dbReference type="Proteomes" id="UP000036867">
    <property type="component" value="Unassembled WGS sequence"/>
</dbReference>
<proteinExistence type="predicted"/>
<accession>A0A0M0LC83</accession>
<organism evidence="1 2">
    <name type="scientific">Viridibacillus arvi</name>
    <dbReference type="NCBI Taxonomy" id="263475"/>
    <lineage>
        <taxon>Bacteria</taxon>
        <taxon>Bacillati</taxon>
        <taxon>Bacillota</taxon>
        <taxon>Bacilli</taxon>
        <taxon>Bacillales</taxon>
        <taxon>Caryophanaceae</taxon>
        <taxon>Viridibacillus</taxon>
    </lineage>
</organism>
<name>A0A0M0LC83_9BACL</name>
<gene>
    <name evidence="1" type="ORF">AMD00_09615</name>
</gene>
<dbReference type="STRING" id="263475.AMD00_09615"/>
<dbReference type="GeneID" id="301136360"/>
<dbReference type="OrthoDB" id="2084083at2"/>
<dbReference type="EMBL" id="LILB01000005">
    <property type="protein sequence ID" value="KOO48689.1"/>
    <property type="molecule type" value="Genomic_DNA"/>
</dbReference>
<protein>
    <submittedName>
        <fullName evidence="1">Uncharacterized protein</fullName>
    </submittedName>
</protein>
<comment type="caution">
    <text evidence="1">The sequence shown here is derived from an EMBL/GenBank/DDBJ whole genome shotgun (WGS) entry which is preliminary data.</text>
</comment>
<dbReference type="AlphaFoldDB" id="A0A0M0LC83"/>
<evidence type="ECO:0000313" key="2">
    <source>
        <dbReference type="Proteomes" id="UP000036867"/>
    </source>
</evidence>